<dbReference type="Gene3D" id="1.10.150.320">
    <property type="entry name" value="Photosystem II 12 kDa extrinsic protein"/>
    <property type="match status" value="1"/>
</dbReference>
<reference evidence="2 3" key="1">
    <citation type="submission" date="2019-07" db="EMBL/GenBank/DDBJ databases">
        <title>Whole genome shotgun sequence of Chitinophaga cymbidii NBRC 109752.</title>
        <authorList>
            <person name="Hosoyama A."/>
            <person name="Uohara A."/>
            <person name="Ohji S."/>
            <person name="Ichikawa N."/>
        </authorList>
    </citation>
    <scope>NUCLEOTIDE SEQUENCE [LARGE SCALE GENOMIC DNA]</scope>
    <source>
        <strain evidence="2 3">NBRC 109752</strain>
    </source>
</reference>
<dbReference type="AlphaFoldDB" id="A0A512RJ04"/>
<keyword evidence="1" id="KW-0472">Membrane</keyword>
<evidence type="ECO:0000313" key="2">
    <source>
        <dbReference type="EMBL" id="GEP95691.1"/>
    </source>
</evidence>
<keyword evidence="1" id="KW-0812">Transmembrane</keyword>
<dbReference type="PANTHER" id="PTHR21180">
    <property type="entry name" value="ENDONUCLEASE/EXONUCLEASE/PHOSPHATASE FAMILY DOMAIN-CONTAINING PROTEIN 1"/>
    <property type="match status" value="1"/>
</dbReference>
<dbReference type="Gene3D" id="1.10.150.280">
    <property type="entry name" value="AF1531-like domain"/>
    <property type="match status" value="1"/>
</dbReference>
<keyword evidence="3" id="KW-1185">Reference proteome</keyword>
<gene>
    <name evidence="2" type="ORF">CCY01nite_19510</name>
</gene>
<dbReference type="InterPro" id="IPR051675">
    <property type="entry name" value="Endo/Exo/Phosphatase_dom_1"/>
</dbReference>
<evidence type="ECO:0008006" key="4">
    <source>
        <dbReference type="Google" id="ProtNLM"/>
    </source>
</evidence>
<evidence type="ECO:0000313" key="3">
    <source>
        <dbReference type="Proteomes" id="UP000321436"/>
    </source>
</evidence>
<dbReference type="GO" id="GO:0015628">
    <property type="term" value="P:protein secretion by the type II secretion system"/>
    <property type="evidence" value="ECO:0007669"/>
    <property type="project" value="TreeGrafter"/>
</dbReference>
<protein>
    <recommendedName>
        <fullName evidence="4">Competence protein ComEA</fullName>
    </recommendedName>
</protein>
<sequence length="274" mass="31943">MFVPNKFLTDYCSFSRRERTGIAALLGLVLMLFFLPDVWDVLRKDVETVDTAGFRLASEQLAVMLKLDTVAVKRDYSYRKRTYAADSASRFERYERSDGASGFEKYERPPRFERYERRNAAPRFEKYDRFPRFEKYKRTPPLTALDINTADTLLWERLPGIGPVLSRRIVLFRERLGGFHDIRQVAETYGLADSVFVKIQPLLQLGDVSLRKIDLNKTDEKSLADHPYIDTKLARAVIRYRNNHGPFRSVEGLKAIALVDEVIYRKLEKYLVVN</sequence>
<organism evidence="2 3">
    <name type="scientific">Chitinophaga cymbidii</name>
    <dbReference type="NCBI Taxonomy" id="1096750"/>
    <lineage>
        <taxon>Bacteria</taxon>
        <taxon>Pseudomonadati</taxon>
        <taxon>Bacteroidota</taxon>
        <taxon>Chitinophagia</taxon>
        <taxon>Chitinophagales</taxon>
        <taxon>Chitinophagaceae</taxon>
        <taxon>Chitinophaga</taxon>
    </lineage>
</organism>
<comment type="caution">
    <text evidence="2">The sequence shown here is derived from an EMBL/GenBank/DDBJ whole genome shotgun (WGS) entry which is preliminary data.</text>
</comment>
<dbReference type="SUPFAM" id="SSF47781">
    <property type="entry name" value="RuvA domain 2-like"/>
    <property type="match status" value="2"/>
</dbReference>
<feature type="transmembrane region" description="Helical" evidence="1">
    <location>
        <begin position="21"/>
        <end position="39"/>
    </location>
</feature>
<keyword evidence="1" id="KW-1133">Transmembrane helix</keyword>
<dbReference type="InterPro" id="IPR010994">
    <property type="entry name" value="RuvA_2-like"/>
</dbReference>
<evidence type="ECO:0000256" key="1">
    <source>
        <dbReference type="SAM" id="Phobius"/>
    </source>
</evidence>
<dbReference type="PANTHER" id="PTHR21180:SF32">
    <property type="entry name" value="ENDONUCLEASE_EXONUCLEASE_PHOSPHATASE FAMILY DOMAIN-CONTAINING PROTEIN 1"/>
    <property type="match status" value="1"/>
</dbReference>
<dbReference type="EMBL" id="BKAU01000001">
    <property type="protein sequence ID" value="GEP95691.1"/>
    <property type="molecule type" value="Genomic_DNA"/>
</dbReference>
<dbReference type="Pfam" id="PF12836">
    <property type="entry name" value="HHH_3"/>
    <property type="match status" value="2"/>
</dbReference>
<dbReference type="GO" id="GO:0015627">
    <property type="term" value="C:type II protein secretion system complex"/>
    <property type="evidence" value="ECO:0007669"/>
    <property type="project" value="TreeGrafter"/>
</dbReference>
<name>A0A512RJ04_9BACT</name>
<proteinExistence type="predicted"/>
<dbReference type="Proteomes" id="UP000321436">
    <property type="component" value="Unassembled WGS sequence"/>
</dbReference>
<accession>A0A512RJ04</accession>